<reference evidence="2 3" key="1">
    <citation type="submission" date="2017-10" db="EMBL/GenBank/DDBJ databases">
        <title>Whole genome sequencing of members of genus Pseudoxanthomonas.</title>
        <authorList>
            <person name="Kumar S."/>
            <person name="Bansal K."/>
            <person name="Kaur A."/>
            <person name="Patil P."/>
            <person name="Sharma S."/>
            <person name="Patil P.B."/>
        </authorList>
    </citation>
    <scope>NUCLEOTIDE SEQUENCE [LARGE SCALE GENOMIC DNA]</scope>
    <source>
        <strain evidence="2 3">DSM 17109</strain>
    </source>
</reference>
<dbReference type="EMBL" id="PDWW01000001">
    <property type="protein sequence ID" value="KAF1727583.1"/>
    <property type="molecule type" value="Genomic_DNA"/>
</dbReference>
<sequence>MLLPTHRSSIRAMPIALAAMALSACVSTPGPQVAGSGTCKDASLGWAVGQPADEANLRRLSSESGAGLVNPIGPTTAVKHDTRSDRLRVYIDAQNQITAARCE</sequence>
<evidence type="ECO:0008006" key="4">
    <source>
        <dbReference type="Google" id="ProtNLM"/>
    </source>
</evidence>
<dbReference type="Gene3D" id="3.30.10.10">
    <property type="entry name" value="Trypsin Inhibitor V, subunit A"/>
    <property type="match status" value="1"/>
</dbReference>
<feature type="chain" id="PRO_5046142357" description="Peptidase inhibitor I78 family protein" evidence="1">
    <location>
        <begin position="24"/>
        <end position="103"/>
    </location>
</feature>
<evidence type="ECO:0000313" key="2">
    <source>
        <dbReference type="EMBL" id="KAF1727583.1"/>
    </source>
</evidence>
<comment type="caution">
    <text evidence="2">The sequence shown here is derived from an EMBL/GenBank/DDBJ whole genome shotgun (WGS) entry which is preliminary data.</text>
</comment>
<proteinExistence type="predicted"/>
<protein>
    <recommendedName>
        <fullName evidence="4">Peptidase inhibitor I78 family protein</fullName>
    </recommendedName>
</protein>
<keyword evidence="1" id="KW-0732">Signal</keyword>
<evidence type="ECO:0000313" key="3">
    <source>
        <dbReference type="Proteomes" id="UP000781710"/>
    </source>
</evidence>
<accession>A0ABQ6ZMM7</accession>
<dbReference type="Proteomes" id="UP000781710">
    <property type="component" value="Unassembled WGS sequence"/>
</dbReference>
<name>A0ABQ6ZMM7_9GAMM</name>
<organism evidence="2 3">
    <name type="scientific">Pseudoxanthomonas japonensis</name>
    <dbReference type="NCBI Taxonomy" id="69284"/>
    <lineage>
        <taxon>Bacteria</taxon>
        <taxon>Pseudomonadati</taxon>
        <taxon>Pseudomonadota</taxon>
        <taxon>Gammaproteobacteria</taxon>
        <taxon>Lysobacterales</taxon>
        <taxon>Lysobacteraceae</taxon>
        <taxon>Pseudoxanthomonas</taxon>
    </lineage>
</organism>
<feature type="signal peptide" evidence="1">
    <location>
        <begin position="1"/>
        <end position="23"/>
    </location>
</feature>
<evidence type="ECO:0000256" key="1">
    <source>
        <dbReference type="SAM" id="SignalP"/>
    </source>
</evidence>
<keyword evidence="3" id="KW-1185">Reference proteome</keyword>
<dbReference type="PROSITE" id="PS51257">
    <property type="entry name" value="PROKAR_LIPOPROTEIN"/>
    <property type="match status" value="1"/>
</dbReference>
<gene>
    <name evidence="2" type="ORF">CSC78_01210</name>
</gene>